<sequence>MSKFFQKIERIFLNKKELDRTNSSQNEGFHLLSQSFLQIALIMWLWEIQKFKNITVFKTAR</sequence>
<proteinExistence type="predicted"/>
<comment type="caution">
    <text evidence="1">The sequence shown here is derived from an EMBL/GenBank/DDBJ whole genome shotgun (WGS) entry which is preliminary data.</text>
</comment>
<dbReference type="AlphaFoldDB" id="A0A7W9DLA2"/>
<accession>A0A7W9DLA2</accession>
<name>A0A7W9DLA2_9SPHI</name>
<protein>
    <submittedName>
        <fullName evidence="1">Uncharacterized protein</fullName>
    </submittedName>
</protein>
<evidence type="ECO:0000313" key="1">
    <source>
        <dbReference type="EMBL" id="MBB5621955.1"/>
    </source>
</evidence>
<reference evidence="1 2" key="1">
    <citation type="submission" date="2020-08" db="EMBL/GenBank/DDBJ databases">
        <title>Genomic Encyclopedia of Type Strains, Phase IV (KMG-V): Genome sequencing to study the core and pangenomes of soil and plant-associated prokaryotes.</title>
        <authorList>
            <person name="Whitman W."/>
        </authorList>
    </citation>
    <scope>NUCLEOTIDE SEQUENCE [LARGE SCALE GENOMIC DNA]</scope>
    <source>
        <strain evidence="1 2">MP7CTX6</strain>
    </source>
</reference>
<evidence type="ECO:0000313" key="2">
    <source>
        <dbReference type="Proteomes" id="UP000537718"/>
    </source>
</evidence>
<gene>
    <name evidence="1" type="ORF">HDE69_003018</name>
</gene>
<dbReference type="Proteomes" id="UP000537718">
    <property type="component" value="Unassembled WGS sequence"/>
</dbReference>
<dbReference type="EMBL" id="JACHCF010000006">
    <property type="protein sequence ID" value="MBB5621955.1"/>
    <property type="molecule type" value="Genomic_DNA"/>
</dbReference>
<organism evidence="1 2">
    <name type="scientific">Pedobacter cryoconitis</name>
    <dbReference type="NCBI Taxonomy" id="188932"/>
    <lineage>
        <taxon>Bacteria</taxon>
        <taxon>Pseudomonadati</taxon>
        <taxon>Bacteroidota</taxon>
        <taxon>Sphingobacteriia</taxon>
        <taxon>Sphingobacteriales</taxon>
        <taxon>Sphingobacteriaceae</taxon>
        <taxon>Pedobacter</taxon>
    </lineage>
</organism>